<evidence type="ECO:0000313" key="9">
    <source>
        <dbReference type="Proteomes" id="UP001217089"/>
    </source>
</evidence>
<dbReference type="EC" id="6.1.1.4" evidence="2"/>
<gene>
    <name evidence="8" type="ORF">KUTeg_019361</name>
</gene>
<keyword evidence="7" id="KW-0030">Aminoacyl-tRNA synthetase</keyword>
<evidence type="ECO:0000256" key="4">
    <source>
        <dbReference type="ARBA" id="ARBA00022741"/>
    </source>
</evidence>
<dbReference type="EMBL" id="JARBDR010000917">
    <property type="protein sequence ID" value="KAJ8302965.1"/>
    <property type="molecule type" value="Genomic_DNA"/>
</dbReference>
<accession>A0ABQ9EHE9</accession>
<sequence>MDTFVDSSWYFLRYLDPNNDEEIFKKELVDKYMPVDLYVGGLEHGKEPVEKSSGAELIVQWEKMSKSKYNGVDPQMFHNIFLLNEFRGVLNWQTRIWNLISDFIEQKSQTNPTECDPKEVEKWNDHILEYHYFYYREDKGVLEQSWPKLNSENVKLPILVKINGKMKYKVAISGSDFKNLTKDISINYIKDHDVYRDIIEPLGGKKLTFLKTEDVKASIDFFIPSLKKKKKDKGS</sequence>
<comment type="similarity">
    <text evidence="1">Belongs to the class-I aminoacyl-tRNA synthetase family.</text>
</comment>
<reference evidence="8 9" key="1">
    <citation type="submission" date="2022-12" db="EMBL/GenBank/DDBJ databases">
        <title>Chromosome-level genome of Tegillarca granosa.</title>
        <authorList>
            <person name="Kim J."/>
        </authorList>
    </citation>
    <scope>NUCLEOTIDE SEQUENCE [LARGE SCALE GENOMIC DNA]</scope>
    <source>
        <strain evidence="8">Teg-2019</strain>
        <tissue evidence="8">Adductor muscle</tissue>
    </source>
</reference>
<comment type="caution">
    <text evidence="8">The sequence shown here is derived from an EMBL/GenBank/DDBJ whole genome shotgun (WGS) entry which is preliminary data.</text>
</comment>
<dbReference type="PANTHER" id="PTHR43740">
    <property type="entry name" value="LEUCYL-TRNA SYNTHETASE"/>
    <property type="match status" value="1"/>
</dbReference>
<keyword evidence="6" id="KW-0648">Protein biosynthesis</keyword>
<proteinExistence type="inferred from homology"/>
<keyword evidence="5" id="KW-0067">ATP-binding</keyword>
<evidence type="ECO:0000256" key="7">
    <source>
        <dbReference type="ARBA" id="ARBA00023146"/>
    </source>
</evidence>
<dbReference type="Gene3D" id="3.40.50.620">
    <property type="entry name" value="HUPs"/>
    <property type="match status" value="1"/>
</dbReference>
<evidence type="ECO:0000256" key="1">
    <source>
        <dbReference type="ARBA" id="ARBA00005594"/>
    </source>
</evidence>
<dbReference type="PANTHER" id="PTHR43740:SF2">
    <property type="entry name" value="LEUCINE--TRNA LIGASE, MITOCHONDRIAL"/>
    <property type="match status" value="1"/>
</dbReference>
<evidence type="ECO:0000313" key="8">
    <source>
        <dbReference type="EMBL" id="KAJ8302965.1"/>
    </source>
</evidence>
<protein>
    <recommendedName>
        <fullName evidence="2">leucine--tRNA ligase</fullName>
        <ecNumber evidence="2">6.1.1.4</ecNumber>
    </recommendedName>
</protein>
<dbReference type="InterPro" id="IPR002302">
    <property type="entry name" value="Leu-tRNA-ligase"/>
</dbReference>
<organism evidence="8 9">
    <name type="scientific">Tegillarca granosa</name>
    <name type="common">Malaysian cockle</name>
    <name type="synonym">Anadara granosa</name>
    <dbReference type="NCBI Taxonomy" id="220873"/>
    <lineage>
        <taxon>Eukaryota</taxon>
        <taxon>Metazoa</taxon>
        <taxon>Spiralia</taxon>
        <taxon>Lophotrochozoa</taxon>
        <taxon>Mollusca</taxon>
        <taxon>Bivalvia</taxon>
        <taxon>Autobranchia</taxon>
        <taxon>Pteriomorphia</taxon>
        <taxon>Arcoida</taxon>
        <taxon>Arcoidea</taxon>
        <taxon>Arcidae</taxon>
        <taxon>Tegillarca</taxon>
    </lineage>
</organism>
<dbReference type="InterPro" id="IPR014729">
    <property type="entry name" value="Rossmann-like_a/b/a_fold"/>
</dbReference>
<evidence type="ECO:0000256" key="6">
    <source>
        <dbReference type="ARBA" id="ARBA00022917"/>
    </source>
</evidence>
<keyword evidence="4" id="KW-0547">Nucleotide-binding</keyword>
<name>A0ABQ9EHE9_TEGGR</name>
<dbReference type="SUPFAM" id="SSF52374">
    <property type="entry name" value="Nucleotidylyl transferase"/>
    <property type="match status" value="1"/>
</dbReference>
<keyword evidence="3" id="KW-0436">Ligase</keyword>
<evidence type="ECO:0000256" key="5">
    <source>
        <dbReference type="ARBA" id="ARBA00022840"/>
    </source>
</evidence>
<dbReference type="Proteomes" id="UP001217089">
    <property type="component" value="Unassembled WGS sequence"/>
</dbReference>
<evidence type="ECO:0000256" key="2">
    <source>
        <dbReference type="ARBA" id="ARBA00013164"/>
    </source>
</evidence>
<keyword evidence="9" id="KW-1185">Reference proteome</keyword>
<evidence type="ECO:0000256" key="3">
    <source>
        <dbReference type="ARBA" id="ARBA00022598"/>
    </source>
</evidence>